<keyword evidence="1 4" id="KW-0409">Iron storage</keyword>
<name>A0ABQ0K396_9BACT</name>
<keyword evidence="2 4" id="KW-0479">Metal-binding</keyword>
<dbReference type="Proteomes" id="UP000032309">
    <property type="component" value="Unassembled WGS sequence"/>
</dbReference>
<keyword evidence="7" id="KW-1185">Reference proteome</keyword>
<dbReference type="InterPro" id="IPR009078">
    <property type="entry name" value="Ferritin-like_SF"/>
</dbReference>
<gene>
    <name evidence="6" type="ORF">BROSI_A3766</name>
</gene>
<reference evidence="7" key="1">
    <citation type="journal article" date="2015" name="Genome Announc.">
        <title>Draft Genome Sequence of an Anaerobic Ammonium-Oxidizing Bacterium, "Candidatus Brocadia sinica".</title>
        <authorList>
            <person name="Oshiki M."/>
            <person name="Shinyako-Hata K."/>
            <person name="Satoh H."/>
            <person name="Okabe S."/>
        </authorList>
    </citation>
    <scope>NUCLEOTIDE SEQUENCE [LARGE SCALE GENOMIC DNA]</scope>
    <source>
        <strain evidence="7">JPN1</strain>
    </source>
</reference>
<evidence type="ECO:0000256" key="4">
    <source>
        <dbReference type="RuleBase" id="RU361145"/>
    </source>
</evidence>
<organism evidence="6 7">
    <name type="scientific">Candidatus Brocadia sinica JPN1</name>
    <dbReference type="NCBI Taxonomy" id="1197129"/>
    <lineage>
        <taxon>Bacteria</taxon>
        <taxon>Pseudomonadati</taxon>
        <taxon>Planctomycetota</taxon>
        <taxon>Candidatus Brocadiia</taxon>
        <taxon>Candidatus Brocadiales</taxon>
        <taxon>Candidatus Brocadiaceae</taxon>
        <taxon>Candidatus Brocadia</taxon>
    </lineage>
</organism>
<evidence type="ECO:0000259" key="5">
    <source>
        <dbReference type="PROSITE" id="PS50905"/>
    </source>
</evidence>
<dbReference type="Pfam" id="PF00210">
    <property type="entry name" value="Ferritin"/>
    <property type="match status" value="1"/>
</dbReference>
<dbReference type="EC" id="1.16.3.2" evidence="4"/>
<dbReference type="Gene3D" id="1.20.1260.10">
    <property type="match status" value="1"/>
</dbReference>
<dbReference type="PROSITE" id="PS50905">
    <property type="entry name" value="FERRITIN_LIKE"/>
    <property type="match status" value="1"/>
</dbReference>
<comment type="function">
    <text evidence="4">Iron-storage protein.</text>
</comment>
<keyword evidence="3 4" id="KW-0408">Iron</keyword>
<dbReference type="PANTHER" id="PTHR11431">
    <property type="entry name" value="FERRITIN"/>
    <property type="match status" value="1"/>
</dbReference>
<dbReference type="RefSeq" id="WP_200891786.1">
    <property type="nucleotide sequence ID" value="NZ_BAFN01000001.1"/>
</dbReference>
<comment type="catalytic activity">
    <reaction evidence="4">
        <text>4 Fe(2+) + O2 + 6 H2O = 4 iron(III) oxide-hydroxide + 12 H(+)</text>
        <dbReference type="Rhea" id="RHEA:11972"/>
        <dbReference type="ChEBI" id="CHEBI:15377"/>
        <dbReference type="ChEBI" id="CHEBI:15378"/>
        <dbReference type="ChEBI" id="CHEBI:15379"/>
        <dbReference type="ChEBI" id="CHEBI:29033"/>
        <dbReference type="ChEBI" id="CHEBI:78619"/>
        <dbReference type="EC" id="1.16.3.2"/>
    </reaction>
</comment>
<comment type="subcellular location">
    <subcellularLocation>
        <location evidence="4">Cytoplasm</location>
    </subcellularLocation>
</comment>
<dbReference type="InterPro" id="IPR012347">
    <property type="entry name" value="Ferritin-like"/>
</dbReference>
<dbReference type="InterPro" id="IPR008331">
    <property type="entry name" value="Ferritin_DPS_dom"/>
</dbReference>
<sequence length="88" mass="10110">MVIKEKIQKIINKQINFEMCSSYLYLSMAAYFEFTNLPGFAGWFKVQATEENGHVIKLFDFIVKRGGRVVLQQIEAPKKRMGVATYGV</sequence>
<protein>
    <recommendedName>
        <fullName evidence="4">Ferritin</fullName>
        <ecNumber evidence="4">1.16.3.2</ecNumber>
    </recommendedName>
</protein>
<dbReference type="PANTHER" id="PTHR11431:SF127">
    <property type="entry name" value="BACTERIAL NON-HEME FERRITIN"/>
    <property type="match status" value="1"/>
</dbReference>
<evidence type="ECO:0000256" key="2">
    <source>
        <dbReference type="ARBA" id="ARBA00022723"/>
    </source>
</evidence>
<dbReference type="InterPro" id="IPR009040">
    <property type="entry name" value="Ferritin-like_diiron"/>
</dbReference>
<dbReference type="InterPro" id="IPR001519">
    <property type="entry name" value="Ferritin"/>
</dbReference>
<evidence type="ECO:0000313" key="6">
    <source>
        <dbReference type="EMBL" id="GAN35217.1"/>
    </source>
</evidence>
<dbReference type="EMBL" id="BAFN01000001">
    <property type="protein sequence ID" value="GAN35217.1"/>
    <property type="molecule type" value="Genomic_DNA"/>
</dbReference>
<proteinExistence type="inferred from homology"/>
<comment type="similarity">
    <text evidence="4">Belongs to the ferritin family. Prokaryotic subfamily.</text>
</comment>
<evidence type="ECO:0000256" key="3">
    <source>
        <dbReference type="ARBA" id="ARBA00023004"/>
    </source>
</evidence>
<accession>A0ABQ0K396</accession>
<comment type="caution">
    <text evidence="6">The sequence shown here is derived from an EMBL/GenBank/DDBJ whole genome shotgun (WGS) entry which is preliminary data.</text>
</comment>
<dbReference type="SUPFAM" id="SSF47240">
    <property type="entry name" value="Ferritin-like"/>
    <property type="match status" value="1"/>
</dbReference>
<evidence type="ECO:0000313" key="7">
    <source>
        <dbReference type="Proteomes" id="UP000032309"/>
    </source>
</evidence>
<keyword evidence="4" id="KW-0963">Cytoplasm</keyword>
<evidence type="ECO:0000256" key="1">
    <source>
        <dbReference type="ARBA" id="ARBA00022434"/>
    </source>
</evidence>
<feature type="domain" description="Ferritin-like diiron" evidence="5">
    <location>
        <begin position="1"/>
        <end position="88"/>
    </location>
</feature>